<protein>
    <submittedName>
        <fullName evidence="2">YbaB/EbfC family nucleoid-associated protein</fullName>
    </submittedName>
</protein>
<comment type="caution">
    <text evidence="2">The sequence shown here is derived from an EMBL/GenBank/DDBJ whole genome shotgun (WGS) entry which is preliminary data.</text>
</comment>
<dbReference type="Gene3D" id="3.30.1310.10">
    <property type="entry name" value="Nucleoid-associated protein YbaB-like domain"/>
    <property type="match status" value="1"/>
</dbReference>
<dbReference type="InterPro" id="IPR036894">
    <property type="entry name" value="YbaB-like_sf"/>
</dbReference>
<accession>A0ABS7QUU4</accession>
<proteinExistence type="predicted"/>
<dbReference type="Pfam" id="PF02575">
    <property type="entry name" value="YbaB_DNA_bd"/>
    <property type="match status" value="1"/>
</dbReference>
<feature type="region of interest" description="Disordered" evidence="1">
    <location>
        <begin position="81"/>
        <end position="139"/>
    </location>
</feature>
<keyword evidence="3" id="KW-1185">Reference proteome</keyword>
<dbReference type="SUPFAM" id="SSF82607">
    <property type="entry name" value="YbaB-like"/>
    <property type="match status" value="1"/>
</dbReference>
<evidence type="ECO:0000313" key="3">
    <source>
        <dbReference type="Proteomes" id="UP001198565"/>
    </source>
</evidence>
<feature type="compositionally biased region" description="Basic and acidic residues" evidence="1">
    <location>
        <begin position="117"/>
        <end position="132"/>
    </location>
</feature>
<name>A0ABS7QUU4_9ACTN</name>
<dbReference type="EMBL" id="JAINVZ010000013">
    <property type="protein sequence ID" value="MBY8886976.1"/>
    <property type="molecule type" value="Genomic_DNA"/>
</dbReference>
<dbReference type="Proteomes" id="UP001198565">
    <property type="component" value="Unassembled WGS sequence"/>
</dbReference>
<evidence type="ECO:0000313" key="2">
    <source>
        <dbReference type="EMBL" id="MBY8886976.1"/>
    </source>
</evidence>
<dbReference type="RefSeq" id="WP_222979731.1">
    <property type="nucleotide sequence ID" value="NZ_JAINVZ010000013.1"/>
</dbReference>
<sequence length="139" mass="15034">MDFGELIRGTRRISGGLADLRQDLMSVEANGHAADGAISATVSGDGRVVDLRIDESAMNSTDPRTLAEYILAAIDNARQSVSAQSTERISTMTEGIGSLLDRLRNGSNAPQVTPRLPRPDPRRGRQPEEPPRRRPRSGS</sequence>
<dbReference type="InterPro" id="IPR004401">
    <property type="entry name" value="YbaB/EbfC"/>
</dbReference>
<gene>
    <name evidence="2" type="ORF">K7472_19245</name>
</gene>
<feature type="compositionally biased region" description="Polar residues" evidence="1">
    <location>
        <begin position="81"/>
        <end position="93"/>
    </location>
</feature>
<evidence type="ECO:0000256" key="1">
    <source>
        <dbReference type="SAM" id="MobiDB-lite"/>
    </source>
</evidence>
<reference evidence="2 3" key="1">
    <citation type="submission" date="2021-08" db="EMBL/GenBank/DDBJ databases">
        <title>Streptomyces sp. PTM05 isolated from lichen.</title>
        <authorList>
            <person name="Somphong A."/>
            <person name="Phongsopitanun W."/>
            <person name="Tanasupawat S."/>
        </authorList>
    </citation>
    <scope>NUCLEOTIDE SEQUENCE [LARGE SCALE GENOMIC DNA]</scope>
    <source>
        <strain evidence="2 3">Ptm05</strain>
    </source>
</reference>
<organism evidence="2 3">
    <name type="scientific">Streptantibioticus parmotrematis</name>
    <dbReference type="NCBI Taxonomy" id="2873249"/>
    <lineage>
        <taxon>Bacteria</taxon>
        <taxon>Bacillati</taxon>
        <taxon>Actinomycetota</taxon>
        <taxon>Actinomycetes</taxon>
        <taxon>Kitasatosporales</taxon>
        <taxon>Streptomycetaceae</taxon>
        <taxon>Streptantibioticus</taxon>
    </lineage>
</organism>